<dbReference type="InterPro" id="IPR036249">
    <property type="entry name" value="Thioredoxin-like_sf"/>
</dbReference>
<proteinExistence type="predicted"/>
<dbReference type="PANTHER" id="PTHR43601">
    <property type="entry name" value="THIOREDOXIN, MITOCHONDRIAL"/>
    <property type="match status" value="1"/>
</dbReference>
<protein>
    <submittedName>
        <fullName evidence="2">Thioredoxin</fullName>
    </submittedName>
</protein>
<dbReference type="CDD" id="cd02947">
    <property type="entry name" value="TRX_family"/>
    <property type="match status" value="1"/>
</dbReference>
<dbReference type="HOGENOM" id="CLU_090389_16_0_10"/>
<dbReference type="KEGG" id="mro:MROS_0487"/>
<dbReference type="Proteomes" id="UP000009011">
    <property type="component" value="Chromosome"/>
</dbReference>
<dbReference type="OrthoDB" id="411356at2"/>
<gene>
    <name evidence="2" type="ordered locus">MROS_0487</name>
</gene>
<name>I6Z3K5_MELRP</name>
<feature type="domain" description="Thioredoxin" evidence="1">
    <location>
        <begin position="1"/>
        <end position="98"/>
    </location>
</feature>
<reference evidence="2 3" key="1">
    <citation type="journal article" date="2013" name="PLoS ONE">
        <title>Genomic analysis of Melioribacter roseus, facultatively anaerobic organotrophic bacterium representing a novel deep lineage within Bacteriodetes/Chlorobi group.</title>
        <authorList>
            <person name="Kadnikov V.V."/>
            <person name="Mardanov A.V."/>
            <person name="Podosokorskaya O.A."/>
            <person name="Gavrilov S.N."/>
            <person name="Kublanov I.V."/>
            <person name="Beletsky A.V."/>
            <person name="Bonch-Osmolovskaya E.A."/>
            <person name="Ravin N.V."/>
        </authorList>
    </citation>
    <scope>NUCLEOTIDE SEQUENCE [LARGE SCALE GENOMIC DNA]</scope>
    <source>
        <strain evidence="3">JCM 17771 / P3M-2</strain>
    </source>
</reference>
<dbReference type="eggNOG" id="COG0526">
    <property type="taxonomic scope" value="Bacteria"/>
</dbReference>
<dbReference type="PANTHER" id="PTHR43601:SF3">
    <property type="entry name" value="THIOREDOXIN, MITOCHONDRIAL"/>
    <property type="match status" value="1"/>
</dbReference>
<dbReference type="Pfam" id="PF00085">
    <property type="entry name" value="Thioredoxin"/>
    <property type="match status" value="1"/>
</dbReference>
<sequence>MEEIKSIDKNGLTLGYFSTPDCNVCKTLKPKVKELLGTRYPEVKFLYVDVSNDRELAAQLNVFAVPTLILFADGKESFRMSRFVGLDELGDKIGRIYNLYF</sequence>
<dbReference type="Gene3D" id="3.40.30.10">
    <property type="entry name" value="Glutaredoxin"/>
    <property type="match status" value="1"/>
</dbReference>
<dbReference type="EMBL" id="CP003557">
    <property type="protein sequence ID" value="AFN73730.1"/>
    <property type="molecule type" value="Genomic_DNA"/>
</dbReference>
<dbReference type="InterPro" id="IPR013766">
    <property type="entry name" value="Thioredoxin_domain"/>
</dbReference>
<dbReference type="AlphaFoldDB" id="I6Z3K5"/>
<evidence type="ECO:0000313" key="3">
    <source>
        <dbReference type="Proteomes" id="UP000009011"/>
    </source>
</evidence>
<keyword evidence="3" id="KW-1185">Reference proteome</keyword>
<dbReference type="PROSITE" id="PS51352">
    <property type="entry name" value="THIOREDOXIN_2"/>
    <property type="match status" value="1"/>
</dbReference>
<dbReference type="RefSeq" id="WP_014855167.1">
    <property type="nucleotide sequence ID" value="NC_018178.1"/>
</dbReference>
<organism evidence="2 3">
    <name type="scientific">Melioribacter roseus (strain DSM 23840 / JCM 17771 / VKM B-2668 / P3M-2)</name>
    <dbReference type="NCBI Taxonomy" id="1191523"/>
    <lineage>
        <taxon>Bacteria</taxon>
        <taxon>Pseudomonadati</taxon>
        <taxon>Ignavibacteriota</taxon>
        <taxon>Ignavibacteria</taxon>
        <taxon>Ignavibacteriales</taxon>
        <taxon>Melioribacteraceae</taxon>
        <taxon>Melioribacter</taxon>
    </lineage>
</organism>
<dbReference type="GO" id="GO:0045454">
    <property type="term" value="P:cell redox homeostasis"/>
    <property type="evidence" value="ECO:0007669"/>
    <property type="project" value="TreeGrafter"/>
</dbReference>
<dbReference type="STRING" id="1191523.MROS_0487"/>
<dbReference type="SUPFAM" id="SSF52833">
    <property type="entry name" value="Thioredoxin-like"/>
    <property type="match status" value="1"/>
</dbReference>
<dbReference type="PATRIC" id="fig|1191523.3.peg.508"/>
<evidence type="ECO:0000313" key="2">
    <source>
        <dbReference type="EMBL" id="AFN73730.1"/>
    </source>
</evidence>
<evidence type="ECO:0000259" key="1">
    <source>
        <dbReference type="PROSITE" id="PS51352"/>
    </source>
</evidence>
<accession>I6Z3K5</accession>